<dbReference type="EMBL" id="CP051006">
    <property type="protein sequence ID" value="QNT96784.1"/>
    <property type="molecule type" value="Genomic_DNA"/>
</dbReference>
<sequence>MDSAGLEGLSPRMRAAVLLAMGRPTEEIGPLVGVSGRTVRRWRDRPDVSADVCRVRTKLLDGAVAAVRAGGVR</sequence>
<dbReference type="Pfam" id="PF13384">
    <property type="entry name" value="HTH_23"/>
    <property type="match status" value="1"/>
</dbReference>
<dbReference type="KEGG" id="sgf:HEP81_06549"/>
<dbReference type="Proteomes" id="UP000516422">
    <property type="component" value="Chromosome"/>
</dbReference>
<organism evidence="1 2">
    <name type="scientific">Streptomyces griseofuscus</name>
    <dbReference type="NCBI Taxonomy" id="146922"/>
    <lineage>
        <taxon>Bacteria</taxon>
        <taxon>Bacillati</taxon>
        <taxon>Actinomycetota</taxon>
        <taxon>Actinomycetes</taxon>
        <taxon>Kitasatosporales</taxon>
        <taxon>Streptomycetaceae</taxon>
        <taxon>Streptomyces</taxon>
    </lineage>
</organism>
<evidence type="ECO:0000313" key="1">
    <source>
        <dbReference type="EMBL" id="QNT96784.1"/>
    </source>
</evidence>
<dbReference type="RefSeq" id="WP_037658782.1">
    <property type="nucleotide sequence ID" value="NZ_CP051006.1"/>
</dbReference>
<proteinExistence type="predicted"/>
<protein>
    <submittedName>
        <fullName evidence="1">Uncharacterized protein</fullName>
    </submittedName>
</protein>
<dbReference type="AlphaFoldDB" id="A0A7H1Q904"/>
<accession>A0A7H1Q904</accession>
<dbReference type="GeneID" id="91467925"/>
<name>A0A7H1Q904_9ACTN</name>
<reference evidence="1 2" key="1">
    <citation type="submission" date="2020-04" db="EMBL/GenBank/DDBJ databases">
        <title>Characterization and engineering of Streptomyces griseofuscus DSM40191 as a potential heterologous host for expression of BGCs.</title>
        <authorList>
            <person name="Gren T."/>
            <person name="Whitford C.M."/>
            <person name="Mohite O.S."/>
            <person name="Joergensen T.S."/>
            <person name="Nielsen J.B."/>
            <person name="Lee S.Y."/>
            <person name="Weber T."/>
        </authorList>
    </citation>
    <scope>NUCLEOTIDE SEQUENCE [LARGE SCALE GENOMIC DNA]</scope>
    <source>
        <strain evidence="1 2">DSM 40191</strain>
    </source>
</reference>
<gene>
    <name evidence="1" type="ORF">HEP81_06549</name>
</gene>
<evidence type="ECO:0000313" key="2">
    <source>
        <dbReference type="Proteomes" id="UP000516422"/>
    </source>
</evidence>